<dbReference type="Proteomes" id="UP000239237">
    <property type="component" value="Unassembled WGS sequence"/>
</dbReference>
<feature type="transmembrane region" description="Helical" evidence="1">
    <location>
        <begin position="17"/>
        <end position="39"/>
    </location>
</feature>
<feature type="transmembrane region" description="Helical" evidence="1">
    <location>
        <begin position="90"/>
        <end position="112"/>
    </location>
</feature>
<keyword evidence="1" id="KW-1133">Transmembrane helix</keyword>
<keyword evidence="1" id="KW-0472">Membrane</keyword>
<gene>
    <name evidence="2" type="ORF">LES8486_02023</name>
    <name evidence="3" type="ORF">LES9216_02023</name>
</gene>
<evidence type="ECO:0000313" key="4">
    <source>
        <dbReference type="Proteomes" id="UP000237923"/>
    </source>
</evidence>
<dbReference type="InterPro" id="IPR038750">
    <property type="entry name" value="YczE/YyaS-like"/>
</dbReference>
<accession>A0A2N9KGL8</accession>
<evidence type="ECO:0000313" key="2">
    <source>
        <dbReference type="EMBL" id="SPD94970.1"/>
    </source>
</evidence>
<evidence type="ECO:0000313" key="5">
    <source>
        <dbReference type="Proteomes" id="UP000239237"/>
    </source>
</evidence>
<dbReference type="Pfam" id="PF19700">
    <property type="entry name" value="DUF6198"/>
    <property type="match status" value="1"/>
</dbReference>
<feature type="transmembrane region" description="Helical" evidence="1">
    <location>
        <begin position="118"/>
        <end position="138"/>
    </location>
</feature>
<reference evidence="3 4" key="2">
    <citation type="submission" date="2018-02" db="EMBL/GenBank/DDBJ databases">
        <authorList>
            <person name="Cohen D.B."/>
            <person name="Kent A.D."/>
        </authorList>
    </citation>
    <scope>NUCLEOTIDE SEQUENCE [LARGE SCALE GENOMIC DNA]</scope>
    <source>
        <strain evidence="3 4">CECT 9216</strain>
    </source>
</reference>
<proteinExistence type="predicted"/>
<protein>
    <submittedName>
        <fullName evidence="3">Uncharacterized protein</fullName>
    </submittedName>
</protein>
<feature type="transmembrane region" description="Helical" evidence="1">
    <location>
        <begin position="59"/>
        <end position="78"/>
    </location>
</feature>
<feature type="transmembrane region" description="Helical" evidence="1">
    <location>
        <begin position="172"/>
        <end position="202"/>
    </location>
</feature>
<organism evidence="3 4">
    <name type="scientific">Leuconostoc suionicum</name>
    <dbReference type="NCBI Taxonomy" id="1511761"/>
    <lineage>
        <taxon>Bacteria</taxon>
        <taxon>Bacillati</taxon>
        <taxon>Bacillota</taxon>
        <taxon>Bacilli</taxon>
        <taxon>Lactobacillales</taxon>
        <taxon>Lactobacillaceae</taxon>
        <taxon>Leuconostoc</taxon>
    </lineage>
</organism>
<keyword evidence="1" id="KW-0812">Transmembrane</keyword>
<keyword evidence="5" id="KW-1185">Reference proteome</keyword>
<dbReference type="RefSeq" id="WP_105299889.1">
    <property type="nucleotide sequence ID" value="NZ_JASDEF010000009.1"/>
</dbReference>
<dbReference type="EMBL" id="OKQU01000005">
    <property type="protein sequence ID" value="SPE09825.1"/>
    <property type="molecule type" value="Genomic_DNA"/>
</dbReference>
<dbReference type="Proteomes" id="UP000237923">
    <property type="component" value="Unassembled WGS sequence"/>
</dbReference>
<sequence>MYYIDGQFYQLGYKQKISFFFISLIINSFGNGLSVASAMGSAPWTASAANLANTTGWQISIFLAITAVSVAFLNMWLAMRINWLRLFGNIFFGMAFSILVGIFTNYFISLGIRQLSWWWRIPLDLFGIWTIGVAISIYQRVNWILHPLDDLTNILRFDYFRGNASKAQMSNFAVAIGISIICLIISHQIVALGIGTVMSFLLQGRNIAWADRHIFKRLVHGDITGAS</sequence>
<dbReference type="EMBL" id="OKQR01000006">
    <property type="protein sequence ID" value="SPD94970.1"/>
    <property type="molecule type" value="Genomic_DNA"/>
</dbReference>
<evidence type="ECO:0000256" key="1">
    <source>
        <dbReference type="SAM" id="Phobius"/>
    </source>
</evidence>
<dbReference type="AlphaFoldDB" id="A0A2N9KGL8"/>
<evidence type="ECO:0000313" key="3">
    <source>
        <dbReference type="EMBL" id="SPE09825.1"/>
    </source>
</evidence>
<name>A0A2N9KGL8_9LACO</name>
<reference evidence="2 5" key="1">
    <citation type="submission" date="2018-02" db="EMBL/GenBank/DDBJ databases">
        <authorList>
            <person name="Rodrigo-Torres L."/>
            <person name="Arahal R. D."/>
            <person name="Lucena T."/>
        </authorList>
    </citation>
    <scope>NUCLEOTIDE SEQUENCE [LARGE SCALE GENOMIC DNA]</scope>
    <source>
        <strain evidence="2 5">CECT 8486</strain>
    </source>
</reference>